<evidence type="ECO:0000259" key="7">
    <source>
        <dbReference type="PROSITE" id="PS51160"/>
    </source>
</evidence>
<name>A0ABS4SAN9_9BACI</name>
<dbReference type="SUPFAM" id="SSF56059">
    <property type="entry name" value="Glutathione synthetase ATP-binding domain-like"/>
    <property type="match status" value="1"/>
</dbReference>
<feature type="active site" evidence="3">
    <location>
        <position position="423"/>
    </location>
</feature>
<feature type="coiled-coil region" evidence="5">
    <location>
        <begin position="491"/>
        <end position="532"/>
    </location>
</feature>
<gene>
    <name evidence="8" type="ORF">J2Z81_001385</name>
</gene>
<keyword evidence="9" id="KW-1185">Reference proteome</keyword>
<keyword evidence="2" id="KW-0067">ATP-binding</keyword>
<keyword evidence="5" id="KW-0175">Coiled coil</keyword>
<dbReference type="Pfam" id="PF00708">
    <property type="entry name" value="Acylphosphatase"/>
    <property type="match status" value="1"/>
</dbReference>
<dbReference type="RefSeq" id="WP_226370972.1">
    <property type="nucleotide sequence ID" value="NZ_JAGIKX010000008.1"/>
</dbReference>
<proteinExistence type="inferred from homology"/>
<evidence type="ECO:0000256" key="1">
    <source>
        <dbReference type="ARBA" id="ARBA00015991"/>
    </source>
</evidence>
<protein>
    <recommendedName>
        <fullName evidence="1 3">acylphosphatase</fullName>
        <ecNumber evidence="3">3.6.1.7</ecNumber>
    </recommendedName>
</protein>
<dbReference type="EC" id="3.6.1.7" evidence="3"/>
<reference evidence="8 9" key="1">
    <citation type="submission" date="2021-03" db="EMBL/GenBank/DDBJ databases">
        <title>Genomic Encyclopedia of Type Strains, Phase IV (KMG-IV): sequencing the most valuable type-strain genomes for metagenomic binning, comparative biology and taxonomic classification.</title>
        <authorList>
            <person name="Goeker M."/>
        </authorList>
    </citation>
    <scope>NUCLEOTIDE SEQUENCE [LARGE SCALE GENOMIC DNA]</scope>
    <source>
        <strain evidence="8 9">DSM 25790</strain>
    </source>
</reference>
<evidence type="ECO:0000256" key="2">
    <source>
        <dbReference type="PROSITE-ProRule" id="PRU00409"/>
    </source>
</evidence>
<dbReference type="SUPFAM" id="SSF54975">
    <property type="entry name" value="Acylphosphatase/BLUF domain-like"/>
    <property type="match status" value="1"/>
</dbReference>
<evidence type="ECO:0000256" key="4">
    <source>
        <dbReference type="RuleBase" id="RU004168"/>
    </source>
</evidence>
<dbReference type="PANTHER" id="PTHR21621:SF0">
    <property type="entry name" value="BETA-CITRYLGLUTAMATE SYNTHASE B-RELATED"/>
    <property type="match status" value="1"/>
</dbReference>
<dbReference type="InterPro" id="IPR001792">
    <property type="entry name" value="Acylphosphatase-like_dom"/>
</dbReference>
<feature type="active site" evidence="3">
    <location>
        <position position="405"/>
    </location>
</feature>
<dbReference type="InterPro" id="IPR011761">
    <property type="entry name" value="ATP-grasp"/>
</dbReference>
<organism evidence="8 9">
    <name type="scientific">Virgibacillus alimentarius</name>
    <dbReference type="NCBI Taxonomy" id="698769"/>
    <lineage>
        <taxon>Bacteria</taxon>
        <taxon>Bacillati</taxon>
        <taxon>Bacillota</taxon>
        <taxon>Bacilli</taxon>
        <taxon>Bacillales</taxon>
        <taxon>Bacillaceae</taxon>
        <taxon>Virgibacillus</taxon>
    </lineage>
</organism>
<evidence type="ECO:0000259" key="6">
    <source>
        <dbReference type="PROSITE" id="PS50975"/>
    </source>
</evidence>
<comment type="catalytic activity">
    <reaction evidence="3">
        <text>an acyl phosphate + H2O = a carboxylate + phosphate + H(+)</text>
        <dbReference type="Rhea" id="RHEA:14965"/>
        <dbReference type="ChEBI" id="CHEBI:15377"/>
        <dbReference type="ChEBI" id="CHEBI:15378"/>
        <dbReference type="ChEBI" id="CHEBI:29067"/>
        <dbReference type="ChEBI" id="CHEBI:43474"/>
        <dbReference type="ChEBI" id="CHEBI:59918"/>
        <dbReference type="EC" id="3.6.1.7"/>
    </reaction>
</comment>
<evidence type="ECO:0000256" key="5">
    <source>
        <dbReference type="SAM" id="Coils"/>
    </source>
</evidence>
<feature type="domain" description="Acylphosphatase-like" evidence="7">
    <location>
        <begin position="390"/>
        <end position="477"/>
    </location>
</feature>
<keyword evidence="2" id="KW-0547">Nucleotide-binding</keyword>
<comment type="caution">
    <text evidence="8">The sequence shown here is derived from an EMBL/GenBank/DDBJ whole genome shotgun (WGS) entry which is preliminary data.</text>
</comment>
<evidence type="ECO:0000313" key="9">
    <source>
        <dbReference type="Proteomes" id="UP001519294"/>
    </source>
</evidence>
<evidence type="ECO:0000256" key="3">
    <source>
        <dbReference type="PROSITE-ProRule" id="PRU00520"/>
    </source>
</evidence>
<sequence length="556" mass="63547">MTSQFPNTLTPKMVEGIKGFNLCTFLIGLEGWRRGLTLKYYSDINQYSDIHTQGKKLMGRNYSLQSKDKIHYFNQSRGDMVSNEAVRIAQSKQKTKDYLEKGNVNILPSKEFDKTHSDVDIIKLAREIGYPVIIKPTYGSLSKGVMLNLKNDSELTDALKYVRGQLGYSNVILERYFEGADIRVYVVNNVAVAALRREPPKVTGDGESSIEKLINEKNESRKDNPYLAARPIKIDKELKDVLRKNNYKLSSILENGKTIMVKNKSTLTQGVDLYDITDTVPEHVKQLAIDTLNALPNIIHGSIDMLFDGEEAVVLEVNASANISMHMFPTEGQPRSIASFLMDFYFPETKGKSSNHTNMYFDFVDIVNTLKQNYTNYVEVKSLPQPPLYAKKYIVTGEVQNVGYRNWIRRQATKRELHGYTKNLKNGNVVVVVASHEKEKVDKFKRVCKKGSKKSKVSDVKSSDWTKEIKMGFEIKDNITKKKKEVDKKYINELLTELKETQTKLENAKKMQEELRMERDSYKDKLSSIRNSTSWRVTEPVRVIGGLLKGKTKVKN</sequence>
<dbReference type="PROSITE" id="PS50975">
    <property type="entry name" value="ATP_GRASP"/>
    <property type="match status" value="1"/>
</dbReference>
<dbReference type="Proteomes" id="UP001519294">
    <property type="component" value="Unassembled WGS sequence"/>
</dbReference>
<dbReference type="Gene3D" id="3.30.470.20">
    <property type="entry name" value="ATP-grasp fold, B domain"/>
    <property type="match status" value="2"/>
</dbReference>
<accession>A0ABS4SAN9</accession>
<comment type="similarity">
    <text evidence="4">Belongs to the acylphosphatase family.</text>
</comment>
<feature type="domain" description="ATP-grasp" evidence="6">
    <location>
        <begin position="96"/>
        <end position="346"/>
    </location>
</feature>
<dbReference type="EMBL" id="JAGIKX010000008">
    <property type="protein sequence ID" value="MBP2257437.1"/>
    <property type="molecule type" value="Genomic_DNA"/>
</dbReference>
<dbReference type="PANTHER" id="PTHR21621">
    <property type="entry name" value="RIBOSOMAL PROTEIN S6 MODIFICATION PROTEIN"/>
    <property type="match status" value="1"/>
</dbReference>
<dbReference type="InterPro" id="IPR005479">
    <property type="entry name" value="CPAse_ATP-bd"/>
</dbReference>
<dbReference type="Gene3D" id="3.30.70.100">
    <property type="match status" value="1"/>
</dbReference>
<dbReference type="PROSITE" id="PS51160">
    <property type="entry name" value="ACYLPHOSPHATASE_3"/>
    <property type="match status" value="1"/>
</dbReference>
<evidence type="ECO:0000313" key="8">
    <source>
        <dbReference type="EMBL" id="MBP2257437.1"/>
    </source>
</evidence>
<dbReference type="Pfam" id="PF02786">
    <property type="entry name" value="CPSase_L_D2"/>
    <property type="match status" value="1"/>
</dbReference>
<dbReference type="InterPro" id="IPR036046">
    <property type="entry name" value="Acylphosphatase-like_dom_sf"/>
</dbReference>
<keyword evidence="3" id="KW-0378">Hydrolase</keyword>